<dbReference type="Gene3D" id="3.65.10.10">
    <property type="entry name" value="Enolpyruvate transferase domain"/>
    <property type="match status" value="2"/>
</dbReference>
<dbReference type="Proteomes" id="UP000436088">
    <property type="component" value="Unassembled WGS sequence"/>
</dbReference>
<evidence type="ECO:0000256" key="2">
    <source>
        <dbReference type="SAM" id="SignalP"/>
    </source>
</evidence>
<dbReference type="EMBL" id="VEPZ02001482">
    <property type="protein sequence ID" value="KAE8671087.1"/>
    <property type="molecule type" value="Genomic_DNA"/>
</dbReference>
<keyword evidence="2" id="KW-0732">Signal</keyword>
<feature type="signal peptide" evidence="2">
    <location>
        <begin position="1"/>
        <end position="20"/>
    </location>
</feature>
<dbReference type="AlphaFoldDB" id="A0A6A2YCW3"/>
<comment type="caution">
    <text evidence="4">The sequence shown here is derived from an EMBL/GenBank/DDBJ whole genome shotgun (WGS) entry which is preliminary data.</text>
</comment>
<organism evidence="4 5">
    <name type="scientific">Hibiscus syriacus</name>
    <name type="common">Rose of Sharon</name>
    <dbReference type="NCBI Taxonomy" id="106335"/>
    <lineage>
        <taxon>Eukaryota</taxon>
        <taxon>Viridiplantae</taxon>
        <taxon>Streptophyta</taxon>
        <taxon>Embryophyta</taxon>
        <taxon>Tracheophyta</taxon>
        <taxon>Spermatophyta</taxon>
        <taxon>Magnoliopsida</taxon>
        <taxon>eudicotyledons</taxon>
        <taxon>Gunneridae</taxon>
        <taxon>Pentapetalae</taxon>
        <taxon>rosids</taxon>
        <taxon>malvids</taxon>
        <taxon>Malvales</taxon>
        <taxon>Malvaceae</taxon>
        <taxon>Malvoideae</taxon>
        <taxon>Hibiscus</taxon>
    </lineage>
</organism>
<dbReference type="GO" id="GO:0009423">
    <property type="term" value="P:chorismate biosynthetic process"/>
    <property type="evidence" value="ECO:0007669"/>
    <property type="project" value="TreeGrafter"/>
</dbReference>
<evidence type="ECO:0000313" key="4">
    <source>
        <dbReference type="EMBL" id="KAE8671087.1"/>
    </source>
</evidence>
<keyword evidence="5" id="KW-1185">Reference proteome</keyword>
<evidence type="ECO:0000259" key="3">
    <source>
        <dbReference type="Pfam" id="PF00275"/>
    </source>
</evidence>
<sequence>MCHGCLPGVILMLLFKLREGERLYIFDEKEKEKERRHNFWILVPIFIAPLASEDVEIEIIDKLISIPYVEMTIKLMERFGVNVEQTDSWDRVFYKRMSKVHVGDASSASYFLVGAAVTGGIVTVEGCGTSSLHGDVKFPEVMEKMGAKTENNITELDHQEIPLEGNTCIRLMLT</sequence>
<name>A0A6A2YCW3_HIBSY</name>
<feature type="chain" id="PRO_5025688209" evidence="2">
    <location>
        <begin position="21"/>
        <end position="174"/>
    </location>
</feature>
<evidence type="ECO:0000256" key="1">
    <source>
        <dbReference type="ARBA" id="ARBA00022679"/>
    </source>
</evidence>
<dbReference type="SUPFAM" id="SSF55205">
    <property type="entry name" value="EPT/RTPC-like"/>
    <property type="match status" value="1"/>
</dbReference>
<dbReference type="InterPro" id="IPR001986">
    <property type="entry name" value="Enolpyruvate_Tfrase_dom"/>
</dbReference>
<keyword evidence="1" id="KW-0808">Transferase</keyword>
<evidence type="ECO:0000313" key="5">
    <source>
        <dbReference type="Proteomes" id="UP000436088"/>
    </source>
</evidence>
<reference evidence="4" key="1">
    <citation type="submission" date="2019-09" db="EMBL/GenBank/DDBJ databases">
        <title>Draft genome information of white flower Hibiscus syriacus.</title>
        <authorList>
            <person name="Kim Y.-M."/>
        </authorList>
    </citation>
    <scope>NUCLEOTIDE SEQUENCE [LARGE SCALE GENOMIC DNA]</scope>
    <source>
        <strain evidence="4">YM2019G1</strain>
    </source>
</reference>
<feature type="domain" description="Enolpyruvate transferase" evidence="3">
    <location>
        <begin position="45"/>
        <end position="153"/>
    </location>
</feature>
<dbReference type="PANTHER" id="PTHR21090">
    <property type="entry name" value="AROM/DEHYDROQUINATE SYNTHASE"/>
    <property type="match status" value="1"/>
</dbReference>
<protein>
    <submittedName>
        <fullName evidence="4">3-phosphoshikimate 1-carboxyvinyltransferase 2</fullName>
    </submittedName>
</protein>
<dbReference type="PANTHER" id="PTHR21090:SF5">
    <property type="entry name" value="PENTAFUNCTIONAL AROM POLYPEPTIDE"/>
    <property type="match status" value="1"/>
</dbReference>
<dbReference type="InterPro" id="IPR036968">
    <property type="entry name" value="Enolpyruvate_Tfrase_sf"/>
</dbReference>
<dbReference type="GO" id="GO:0003866">
    <property type="term" value="F:3-phosphoshikimate 1-carboxyvinyltransferase activity"/>
    <property type="evidence" value="ECO:0007669"/>
    <property type="project" value="TreeGrafter"/>
</dbReference>
<dbReference type="InterPro" id="IPR013792">
    <property type="entry name" value="RNA3'P_cycl/enolpyr_Trfase_a/b"/>
</dbReference>
<dbReference type="Pfam" id="PF00275">
    <property type="entry name" value="EPSP_synthase"/>
    <property type="match status" value="1"/>
</dbReference>
<accession>A0A6A2YCW3</accession>
<proteinExistence type="predicted"/>
<gene>
    <name evidence="4" type="ORF">F3Y22_tig00111996pilonHSYRG00165</name>
</gene>